<dbReference type="RefSeq" id="WP_007415565.1">
    <property type="nucleotide sequence ID" value="NZ_ABOX02000017.1"/>
</dbReference>
<dbReference type="Proteomes" id="UP000003688">
    <property type="component" value="Unassembled WGS sequence"/>
</dbReference>
<sequence>MRVILQNTKTLLYYQATEAWTPDPALAKDFVNMKIASYFVQGMKAGTVDIIMDLGAYTYNARLLSTMKKSVQTGSTNRLQS</sequence>
<protein>
    <submittedName>
        <fullName evidence="1">Uncharacterized protein</fullName>
    </submittedName>
</protein>
<reference evidence="1 2" key="1">
    <citation type="journal article" date="2011" name="J. Bacteriol.">
        <title>Genome sequence of 'Pedosphaera parvula' Ellin514, an aerobic Verrucomicrobial isolate from pasture soil.</title>
        <authorList>
            <person name="Kant R."/>
            <person name="van Passel M.W."/>
            <person name="Sangwan P."/>
            <person name="Palva A."/>
            <person name="Lucas S."/>
            <person name="Copeland A."/>
            <person name="Lapidus A."/>
            <person name="Glavina Del Rio T."/>
            <person name="Dalin E."/>
            <person name="Tice H."/>
            <person name="Bruce D."/>
            <person name="Goodwin L."/>
            <person name="Pitluck S."/>
            <person name="Chertkov O."/>
            <person name="Larimer F.W."/>
            <person name="Land M.L."/>
            <person name="Hauser L."/>
            <person name="Brettin T.S."/>
            <person name="Detter J.C."/>
            <person name="Han S."/>
            <person name="de Vos W.M."/>
            <person name="Janssen P.H."/>
            <person name="Smidt H."/>
        </authorList>
    </citation>
    <scope>NUCLEOTIDE SEQUENCE [LARGE SCALE GENOMIC DNA]</scope>
    <source>
        <strain evidence="1 2">Ellin514</strain>
    </source>
</reference>
<organism evidence="1 2">
    <name type="scientific">Pedosphaera parvula (strain Ellin514)</name>
    <dbReference type="NCBI Taxonomy" id="320771"/>
    <lineage>
        <taxon>Bacteria</taxon>
        <taxon>Pseudomonadati</taxon>
        <taxon>Verrucomicrobiota</taxon>
        <taxon>Pedosphaerae</taxon>
        <taxon>Pedosphaerales</taxon>
        <taxon>Pedosphaeraceae</taxon>
        <taxon>Pedosphaera</taxon>
    </lineage>
</organism>
<evidence type="ECO:0000313" key="1">
    <source>
        <dbReference type="EMBL" id="EEF60383.1"/>
    </source>
</evidence>
<gene>
    <name evidence="1" type="ORF">Cflav_PD3353</name>
</gene>
<keyword evidence="2" id="KW-1185">Reference proteome</keyword>
<evidence type="ECO:0000313" key="2">
    <source>
        <dbReference type="Proteomes" id="UP000003688"/>
    </source>
</evidence>
<dbReference type="EMBL" id="ABOX02000017">
    <property type="protein sequence ID" value="EEF60383.1"/>
    <property type="molecule type" value="Genomic_DNA"/>
</dbReference>
<name>B9XIC2_PEDPL</name>
<comment type="caution">
    <text evidence="1">The sequence shown here is derived from an EMBL/GenBank/DDBJ whole genome shotgun (WGS) entry which is preliminary data.</text>
</comment>
<dbReference type="AlphaFoldDB" id="B9XIC2"/>
<proteinExistence type="predicted"/>
<accession>B9XIC2</accession>